<name>A0A6G3Y1B6_9ACTN</name>
<evidence type="ECO:0000313" key="2">
    <source>
        <dbReference type="EMBL" id="NEE23846.1"/>
    </source>
</evidence>
<evidence type="ECO:0000256" key="1">
    <source>
        <dbReference type="SAM" id="Phobius"/>
    </source>
</evidence>
<comment type="caution">
    <text evidence="2">The sequence shown here is derived from an EMBL/GenBank/DDBJ whole genome shotgun (WGS) entry which is preliminary data.</text>
</comment>
<accession>A0A6G3Y1B6</accession>
<dbReference type="EMBL" id="JAAGMN010010640">
    <property type="protein sequence ID" value="NEE23846.1"/>
    <property type="molecule type" value="Genomic_DNA"/>
</dbReference>
<feature type="transmembrane region" description="Helical" evidence="1">
    <location>
        <begin position="25"/>
        <end position="47"/>
    </location>
</feature>
<dbReference type="GO" id="GO:0016301">
    <property type="term" value="F:kinase activity"/>
    <property type="evidence" value="ECO:0007669"/>
    <property type="project" value="UniProtKB-KW"/>
</dbReference>
<dbReference type="AlphaFoldDB" id="A0A6G3Y1B6"/>
<organism evidence="2">
    <name type="scientific">Streptomyces sp. SID7499</name>
    <dbReference type="NCBI Taxonomy" id="2706086"/>
    <lineage>
        <taxon>Bacteria</taxon>
        <taxon>Bacillati</taxon>
        <taxon>Actinomycetota</taxon>
        <taxon>Actinomycetes</taxon>
        <taxon>Kitasatosporales</taxon>
        <taxon>Streptomycetaceae</taxon>
        <taxon>Streptomyces</taxon>
    </lineage>
</organism>
<keyword evidence="2" id="KW-0808">Transferase</keyword>
<protein>
    <submittedName>
        <fullName evidence="2">Two-component sensor histidine kinase</fullName>
    </submittedName>
</protein>
<feature type="non-terminal residue" evidence="2">
    <location>
        <position position="54"/>
    </location>
</feature>
<reference evidence="2" key="1">
    <citation type="submission" date="2020-01" db="EMBL/GenBank/DDBJ databases">
        <title>Insect and environment-associated Actinomycetes.</title>
        <authorList>
            <person name="Currrie C."/>
            <person name="Chevrette M."/>
            <person name="Carlson C."/>
            <person name="Stubbendieck R."/>
            <person name="Wendt-Pienkowski E."/>
        </authorList>
    </citation>
    <scope>NUCLEOTIDE SEQUENCE</scope>
    <source>
        <strain evidence="2">SID7499</strain>
    </source>
</reference>
<proteinExistence type="predicted"/>
<keyword evidence="2" id="KW-0418">Kinase</keyword>
<keyword evidence="1" id="KW-1133">Transmembrane helix</keyword>
<keyword evidence="1" id="KW-0472">Membrane</keyword>
<sequence>MKRPSPLRRLVDASKLPHSTIRTRIALVYGGVFLVLGTALLATVNLASRAGTET</sequence>
<keyword evidence="1" id="KW-0812">Transmembrane</keyword>
<gene>
    <name evidence="2" type="ORF">G3M58_97500</name>
</gene>